<reference evidence="2 3" key="1">
    <citation type="submission" date="2024-01" db="EMBL/GenBank/DDBJ databases">
        <title>Comparative genomics of Cryptococcus and Kwoniella reveals pathogenesis evolution and contrasting modes of karyotype evolution via chromosome fusion or intercentromeric recombination.</title>
        <authorList>
            <person name="Coelho M.A."/>
            <person name="David-Palma M."/>
            <person name="Shea T."/>
            <person name="Bowers K."/>
            <person name="McGinley-Smith S."/>
            <person name="Mohammad A.W."/>
            <person name="Gnirke A."/>
            <person name="Yurkov A.M."/>
            <person name="Nowrousian M."/>
            <person name="Sun S."/>
            <person name="Cuomo C.A."/>
            <person name="Heitman J."/>
        </authorList>
    </citation>
    <scope>NUCLEOTIDE SEQUENCE [LARGE SCALE GENOMIC DNA]</scope>
    <source>
        <strain evidence="2 3">CBS 6074</strain>
    </source>
</reference>
<feature type="region of interest" description="Disordered" evidence="1">
    <location>
        <begin position="399"/>
        <end position="427"/>
    </location>
</feature>
<evidence type="ECO:0000313" key="3">
    <source>
        <dbReference type="Proteomes" id="UP001355207"/>
    </source>
</evidence>
<accession>A0AAX4K0Z6</accession>
<dbReference type="AlphaFoldDB" id="A0AAX4K0Z6"/>
<protein>
    <recommendedName>
        <fullName evidence="4">Clr5 domain-containing protein</fullName>
    </recommendedName>
</protein>
<dbReference type="GeneID" id="91096833"/>
<evidence type="ECO:0008006" key="4">
    <source>
        <dbReference type="Google" id="ProtNLM"/>
    </source>
</evidence>
<gene>
    <name evidence="2" type="ORF">L201_006164</name>
</gene>
<keyword evidence="3" id="KW-1185">Reference proteome</keyword>
<feature type="region of interest" description="Disordered" evidence="1">
    <location>
        <begin position="276"/>
        <end position="367"/>
    </location>
</feature>
<dbReference type="Proteomes" id="UP001355207">
    <property type="component" value="Chromosome 8"/>
</dbReference>
<name>A0AAX4K0Z6_9TREE</name>
<dbReference type="EMBL" id="CP144105">
    <property type="protein sequence ID" value="WWC91222.1"/>
    <property type="molecule type" value="Genomic_DNA"/>
</dbReference>
<evidence type="ECO:0000313" key="2">
    <source>
        <dbReference type="EMBL" id="WWC91222.1"/>
    </source>
</evidence>
<feature type="compositionally biased region" description="Low complexity" evidence="1">
    <location>
        <begin position="297"/>
        <end position="315"/>
    </location>
</feature>
<dbReference type="RefSeq" id="XP_066077984.1">
    <property type="nucleotide sequence ID" value="XM_066221887.1"/>
</dbReference>
<organism evidence="2 3">
    <name type="scientific">Kwoniella dendrophila CBS 6074</name>
    <dbReference type="NCBI Taxonomy" id="1295534"/>
    <lineage>
        <taxon>Eukaryota</taxon>
        <taxon>Fungi</taxon>
        <taxon>Dikarya</taxon>
        <taxon>Basidiomycota</taxon>
        <taxon>Agaricomycotina</taxon>
        <taxon>Tremellomycetes</taxon>
        <taxon>Tremellales</taxon>
        <taxon>Cryptococcaceae</taxon>
        <taxon>Kwoniella</taxon>
    </lineage>
</organism>
<sequence>MGPRAAVRVNWPAEQILKLVEAISLDESAIQTYFPKSSTQAIGKLKQSKKFCSKFFKDDPYMLEMERLGYVYRNSIEDEWNIEKWLTVDTHDPIYEKALALKKNFDKLTKDHGIKDKWRSFEDIKKREKRVELQKAIPYYFILKQLCQPNETHITPQPLIIPDYQSSSFSQPRKRKQRSLSIISILSSDSDTKQDISKLLERFQSDTPISPVRAPTSKRVRRAVPTSSPDIEEEIREATTPLRELSISIEHRGYIYQDEQIEIPDIHNGHVQDLDQQPEANLNPDSNSESDSDDASNRLSISPSSSSPSSTCSQSNADTDSSESIHLYTPQLGSFPRPSKTRRSVINNTVPNPASALPDGPGRMDDDAIEMEDETVDGTNANTACTHDELRSGIATLGDPQRPLIASFDDPHPAHSPSANKDNEIDPIDPHATVEEVEIYLKTKSALDPAKLQRATEGFLSRANKSGGKALKVFKADLRKWVQQTQPKNYQKRITNRGRMEMGLEIIRRRLQTTYANGF</sequence>
<proteinExistence type="predicted"/>
<evidence type="ECO:0000256" key="1">
    <source>
        <dbReference type="SAM" id="MobiDB-lite"/>
    </source>
</evidence>
<feature type="region of interest" description="Disordered" evidence="1">
    <location>
        <begin position="207"/>
        <end position="237"/>
    </location>
</feature>